<feature type="region of interest" description="Disordered" evidence="1">
    <location>
        <begin position="62"/>
        <end position="83"/>
    </location>
</feature>
<feature type="region of interest" description="Disordered" evidence="1">
    <location>
        <begin position="760"/>
        <end position="779"/>
    </location>
</feature>
<name>A0A0N5BH31_STREA</name>
<dbReference type="Proteomes" id="UP000046392">
    <property type="component" value="Unplaced"/>
</dbReference>
<organism evidence="2 3">
    <name type="scientific">Strongyloides papillosus</name>
    <name type="common">Intestinal threadworm</name>
    <dbReference type="NCBI Taxonomy" id="174720"/>
    <lineage>
        <taxon>Eukaryota</taxon>
        <taxon>Metazoa</taxon>
        <taxon>Ecdysozoa</taxon>
        <taxon>Nematoda</taxon>
        <taxon>Chromadorea</taxon>
        <taxon>Rhabditida</taxon>
        <taxon>Tylenchina</taxon>
        <taxon>Panagrolaimomorpha</taxon>
        <taxon>Strongyloidoidea</taxon>
        <taxon>Strongyloididae</taxon>
        <taxon>Strongyloides</taxon>
    </lineage>
</organism>
<feature type="region of interest" description="Disordered" evidence="1">
    <location>
        <begin position="677"/>
        <end position="729"/>
    </location>
</feature>
<feature type="compositionally biased region" description="Basic residues" evidence="1">
    <location>
        <begin position="579"/>
        <end position="588"/>
    </location>
</feature>
<feature type="compositionally biased region" description="Acidic residues" evidence="1">
    <location>
        <begin position="706"/>
        <end position="721"/>
    </location>
</feature>
<feature type="region of interest" description="Disordered" evidence="1">
    <location>
        <begin position="559"/>
        <end position="600"/>
    </location>
</feature>
<evidence type="ECO:0000313" key="3">
    <source>
        <dbReference type="WBParaSite" id="SPAL_0000527600.1"/>
    </source>
</evidence>
<dbReference type="AlphaFoldDB" id="A0A0N5BH31"/>
<proteinExistence type="predicted"/>
<evidence type="ECO:0000313" key="2">
    <source>
        <dbReference type="Proteomes" id="UP000046392"/>
    </source>
</evidence>
<dbReference type="WBParaSite" id="SPAL_0000527600.1">
    <property type="protein sequence ID" value="SPAL_0000527600.1"/>
    <property type="gene ID" value="SPAL_0000527600"/>
</dbReference>
<protein>
    <submittedName>
        <fullName evidence="3">Condensin complex subunit 2</fullName>
    </submittedName>
</protein>
<sequence>MNEKSTEYKCEIKLLSEKCIISTATAGDFINAVNFIQSLRLNSLEKDIFEFKEKVLQAFAKGSMDQSSDNETPESKKDTAKKKRILTKSRKAEKFKESMRGYIEKFEEEWGDTKLCNENNWSGEIGEMFLQTVKDKGNILEVGKKLASQIKVNDIQSSVYTKRGKKKSKKCCQHANNDPFFQIATQKFVEGNLDGLLSLNCCRKDKNYIITKECLYEDNKKDDFSEEYIKSRENFNNRILHNHAYFIQELRKPTISQELYKILDFVPMPDEFLSEEERLEKRKKMEDLTYPDFSDKQLDSDNRPYVYTKMSFIDFDIVPNDWLLEKGVPLDVQQKVSTMFHQNISPVREMHDEVRKYITNEFEFDCTILKVKTTLNEDEINAETLEPMYKPFFDPLADDRLNLNFCNDIDLLENLKGGKIYNVYSEDSKKAKQIFKKVNFNVAVTPENFYSHITIPPLNINVSQLQLYEDFDYSNDDSHTQNDCNFNEINFSFDETLRNTQNNNSLITVAKKVLKRKMTSSKKPEKGKKSSFTAKEQKRRCNKERLIGSKDIVKRSLKELKKTNNQKDESSSQNDLSKKITRKRRAKKSTSIEKKYKSSISPGKDNLTLSYKTFNPLHTSSPKTDFMEEGFNNECIRNLSLIEKTFSHEVSNILKISIDDDIHSSTFSNSIHIKESPSINHSIGDKQNVIDNNSDDNNSEFIVDNDSNDYDPETIDNENSSDDNVNSNDKIKYLNDYNVNTERSSNNDDERLINTCTTISMSQNNDDDPDSVSRISSTIEESPSKLSYGVLCIGTKEQKKKSLALSQSTIQLDDHKIKRCICYLLQLDTLCASHLSDYGNNTLSKEEVIKRLMVISRNFNLDIDNNGKELPKSVKVVNYKEIKFVYELVKCCLDKPYNEHLTYAHYSNMLFHLLTKYQLTIVKKNIPNVNPIPCEMKDYIINYENKI</sequence>
<feature type="compositionally biased region" description="Basic and acidic residues" evidence="1">
    <location>
        <begin position="559"/>
        <end position="570"/>
    </location>
</feature>
<evidence type="ECO:0000256" key="1">
    <source>
        <dbReference type="SAM" id="MobiDB-lite"/>
    </source>
</evidence>
<reference evidence="3" key="1">
    <citation type="submission" date="2017-02" db="UniProtKB">
        <authorList>
            <consortium name="WormBaseParasite"/>
        </authorList>
    </citation>
    <scope>IDENTIFICATION</scope>
</reference>
<accession>A0A0N5BH31</accession>
<feature type="region of interest" description="Disordered" evidence="1">
    <location>
        <begin position="515"/>
        <end position="545"/>
    </location>
</feature>
<keyword evidence="2" id="KW-1185">Reference proteome</keyword>